<dbReference type="Gene3D" id="3.30.70.270">
    <property type="match status" value="1"/>
</dbReference>
<dbReference type="RefSeq" id="XP_016459456.1">
    <property type="nucleotide sequence ID" value="XM_016603970.1"/>
</dbReference>
<dbReference type="PaxDb" id="4097-A0A1S3Z4Z0"/>
<dbReference type="KEGG" id="nta:107783014"/>
<protein>
    <recommendedName>
        <fullName evidence="1">Reverse transcriptase/retrotransposon-derived protein RNase H-like domain-containing protein</fullName>
    </recommendedName>
</protein>
<name>A0A1S3Z4Z0_TOBAC</name>
<dbReference type="Pfam" id="PF17919">
    <property type="entry name" value="RT_RNaseH_2"/>
    <property type="match status" value="1"/>
</dbReference>
<dbReference type="InterPro" id="IPR053134">
    <property type="entry name" value="RNA-dir_DNA_polymerase"/>
</dbReference>
<gene>
    <name evidence="2" type="primary">LOC107783014</name>
</gene>
<dbReference type="AlphaFoldDB" id="A0A1S3Z4Z0"/>
<organism evidence="2">
    <name type="scientific">Nicotiana tabacum</name>
    <name type="common">Common tobacco</name>
    <dbReference type="NCBI Taxonomy" id="4097"/>
    <lineage>
        <taxon>Eukaryota</taxon>
        <taxon>Viridiplantae</taxon>
        <taxon>Streptophyta</taxon>
        <taxon>Embryophyta</taxon>
        <taxon>Tracheophyta</taxon>
        <taxon>Spermatophyta</taxon>
        <taxon>Magnoliopsida</taxon>
        <taxon>eudicotyledons</taxon>
        <taxon>Gunneridae</taxon>
        <taxon>Pentapetalae</taxon>
        <taxon>asterids</taxon>
        <taxon>lamiids</taxon>
        <taxon>Solanales</taxon>
        <taxon>Solanaceae</taxon>
        <taxon>Nicotianoideae</taxon>
        <taxon>Nicotianeae</taxon>
        <taxon>Nicotiana</taxon>
    </lineage>
</organism>
<dbReference type="Gene3D" id="3.10.10.10">
    <property type="entry name" value="HIV Type 1 Reverse Transcriptase, subunit A, domain 1"/>
    <property type="match status" value="1"/>
</dbReference>
<feature type="domain" description="Reverse transcriptase/retrotransposon-derived protein RNase H-like" evidence="1">
    <location>
        <begin position="60"/>
        <end position="113"/>
    </location>
</feature>
<evidence type="ECO:0000313" key="2">
    <source>
        <dbReference type="RefSeq" id="XP_016459456.1"/>
    </source>
</evidence>
<dbReference type="InterPro" id="IPR041577">
    <property type="entry name" value="RT_RNaseH_2"/>
</dbReference>
<dbReference type="PANTHER" id="PTHR24559">
    <property type="entry name" value="TRANSPOSON TY3-I GAG-POL POLYPROTEIN"/>
    <property type="match status" value="1"/>
</dbReference>
<dbReference type="SUPFAM" id="SSF56672">
    <property type="entry name" value="DNA/RNA polymerases"/>
    <property type="match status" value="1"/>
</dbReference>
<dbReference type="InterPro" id="IPR043128">
    <property type="entry name" value="Rev_trsase/Diguanyl_cyclase"/>
</dbReference>
<proteinExistence type="predicted"/>
<accession>A0A1S3Z4Z0</accession>
<evidence type="ECO:0000259" key="1">
    <source>
        <dbReference type="Pfam" id="PF17919"/>
    </source>
</evidence>
<dbReference type="OrthoDB" id="1303608at2759"/>
<reference evidence="2" key="1">
    <citation type="submission" date="2025-08" db="UniProtKB">
        <authorList>
            <consortium name="RefSeq"/>
        </authorList>
    </citation>
    <scope>IDENTIFICATION</scope>
</reference>
<dbReference type="PANTHER" id="PTHR24559:SF431">
    <property type="entry name" value="RNA-DIRECTED DNA POLYMERASE HOMOLOG"/>
    <property type="match status" value="1"/>
</dbReference>
<sequence length="115" mass="13217">MPKKNGKIRICVDYRDLNKVSPKDDFPLPNFHILIDNCAKHELQPFVDCFLLKKDAATKWTEECQKASDKIKEYLSNLPVLVPPKPGKPLLLYLSVLDNAFGCMLGQRDETERKE</sequence>
<dbReference type="OMA" id="KHELQPF"/>
<dbReference type="InterPro" id="IPR043502">
    <property type="entry name" value="DNA/RNA_pol_sf"/>
</dbReference>